<proteinExistence type="inferred from homology"/>
<keyword evidence="4" id="KW-0460">Magnesium</keyword>
<dbReference type="EMBL" id="CP047895">
    <property type="protein sequence ID" value="QHL90030.1"/>
    <property type="molecule type" value="Genomic_DNA"/>
</dbReference>
<dbReference type="Gene3D" id="1.10.150.240">
    <property type="entry name" value="Putative phosphatase, domain 2"/>
    <property type="match status" value="1"/>
</dbReference>
<name>A0A7Z2S4F6_9SPHN</name>
<accession>A0A7Z2S4F6</accession>
<evidence type="ECO:0000256" key="4">
    <source>
        <dbReference type="ARBA" id="ARBA00022842"/>
    </source>
</evidence>
<dbReference type="InterPro" id="IPR006439">
    <property type="entry name" value="HAD-SF_hydro_IA"/>
</dbReference>
<comment type="cofactor">
    <cofactor evidence="1">
        <name>Mg(2+)</name>
        <dbReference type="ChEBI" id="CHEBI:18420"/>
    </cofactor>
</comment>
<dbReference type="InterPro" id="IPR051600">
    <property type="entry name" value="Beta-PGM-like"/>
</dbReference>
<keyword evidence="5" id="KW-0378">Hydrolase</keyword>
<dbReference type="PANTHER" id="PTHR46193">
    <property type="entry name" value="6-PHOSPHOGLUCONATE PHOSPHATASE"/>
    <property type="match status" value="1"/>
</dbReference>
<evidence type="ECO:0000256" key="1">
    <source>
        <dbReference type="ARBA" id="ARBA00001946"/>
    </source>
</evidence>
<dbReference type="Proteomes" id="UP000464468">
    <property type="component" value="Chromosome"/>
</dbReference>
<sequence>MRFDAIIFDFDGVLIESEYVGNAHLAGLLTELGHPVSVEDALTRFSGLSGQAFYDAIEAHIGHRLPEGFHQGRAEEDARVLREGLEAVAGAVDFVRDLPTDLPRAIASSSRVNWIATHLAHLGLADAFGDRLFSGREHVARGKPAPDIYLHAARALGVDIARTVILEDSEVGATGAVASGAHVIGLAAGSHCLDGHDARLRARGVHAVAHDFHEVRRLIGMI</sequence>
<dbReference type="NCBIfam" id="TIGR01509">
    <property type="entry name" value="HAD-SF-IA-v3"/>
    <property type="match status" value="1"/>
</dbReference>
<dbReference type="SUPFAM" id="SSF56784">
    <property type="entry name" value="HAD-like"/>
    <property type="match status" value="1"/>
</dbReference>
<reference evidence="5 6" key="1">
    <citation type="submission" date="2020-01" db="EMBL/GenBank/DDBJ databases">
        <title>Sphingomonas sp. C33 whole genome sequece.</title>
        <authorList>
            <person name="Park C."/>
        </authorList>
    </citation>
    <scope>NUCLEOTIDE SEQUENCE [LARGE SCALE GENOMIC DNA]</scope>
    <source>
        <strain evidence="5 6">C33</strain>
    </source>
</reference>
<dbReference type="KEGG" id="schy:GVO57_03300"/>
<dbReference type="InterPro" id="IPR023214">
    <property type="entry name" value="HAD_sf"/>
</dbReference>
<evidence type="ECO:0000256" key="2">
    <source>
        <dbReference type="ARBA" id="ARBA00006171"/>
    </source>
</evidence>
<evidence type="ECO:0000313" key="5">
    <source>
        <dbReference type="EMBL" id="QHL90030.1"/>
    </source>
</evidence>
<comment type="similarity">
    <text evidence="2">Belongs to the HAD-like hydrolase superfamily. CbbY/CbbZ/Gph/YieH family.</text>
</comment>
<dbReference type="GO" id="GO:0016787">
    <property type="term" value="F:hydrolase activity"/>
    <property type="evidence" value="ECO:0007669"/>
    <property type="project" value="UniProtKB-KW"/>
</dbReference>
<dbReference type="InterPro" id="IPR023198">
    <property type="entry name" value="PGP-like_dom2"/>
</dbReference>
<evidence type="ECO:0000313" key="6">
    <source>
        <dbReference type="Proteomes" id="UP000464468"/>
    </source>
</evidence>
<dbReference type="AlphaFoldDB" id="A0A7Z2S4F6"/>
<dbReference type="PANTHER" id="PTHR46193:SF10">
    <property type="entry name" value="6-PHOSPHOGLUCONATE PHOSPHATASE"/>
    <property type="match status" value="1"/>
</dbReference>
<dbReference type="SFLD" id="SFLDG01129">
    <property type="entry name" value="C1.5:_HAD__Beta-PGM__Phosphata"/>
    <property type="match status" value="1"/>
</dbReference>
<dbReference type="GO" id="GO:0046872">
    <property type="term" value="F:metal ion binding"/>
    <property type="evidence" value="ECO:0007669"/>
    <property type="project" value="UniProtKB-KW"/>
</dbReference>
<evidence type="ECO:0000256" key="3">
    <source>
        <dbReference type="ARBA" id="ARBA00022723"/>
    </source>
</evidence>
<keyword evidence="3" id="KW-0479">Metal-binding</keyword>
<keyword evidence="6" id="KW-1185">Reference proteome</keyword>
<organism evidence="5 6">
    <name type="scientific">Sphingomonas changnyeongensis</name>
    <dbReference type="NCBI Taxonomy" id="2698679"/>
    <lineage>
        <taxon>Bacteria</taxon>
        <taxon>Pseudomonadati</taxon>
        <taxon>Pseudomonadota</taxon>
        <taxon>Alphaproteobacteria</taxon>
        <taxon>Sphingomonadales</taxon>
        <taxon>Sphingomonadaceae</taxon>
        <taxon>Sphingomonas</taxon>
    </lineage>
</organism>
<gene>
    <name evidence="5" type="ORF">GVO57_03300</name>
</gene>
<dbReference type="SFLD" id="SFLDS00003">
    <property type="entry name" value="Haloacid_Dehalogenase"/>
    <property type="match status" value="1"/>
</dbReference>
<dbReference type="InterPro" id="IPR036412">
    <property type="entry name" value="HAD-like_sf"/>
</dbReference>
<protein>
    <submittedName>
        <fullName evidence="5">HAD-IA family hydrolase</fullName>
    </submittedName>
</protein>
<dbReference type="Pfam" id="PF00702">
    <property type="entry name" value="Hydrolase"/>
    <property type="match status" value="1"/>
</dbReference>
<dbReference type="RefSeq" id="WP_160591816.1">
    <property type="nucleotide sequence ID" value="NZ_CP047895.1"/>
</dbReference>
<dbReference type="Gene3D" id="3.40.50.1000">
    <property type="entry name" value="HAD superfamily/HAD-like"/>
    <property type="match status" value="1"/>
</dbReference>